<gene>
    <name evidence="2" type="ORF">VNO80_10425</name>
</gene>
<dbReference type="EMBL" id="JAYMYR010000004">
    <property type="protein sequence ID" value="KAK7368400.1"/>
    <property type="molecule type" value="Genomic_DNA"/>
</dbReference>
<feature type="region of interest" description="Disordered" evidence="1">
    <location>
        <begin position="141"/>
        <end position="175"/>
    </location>
</feature>
<evidence type="ECO:0000256" key="1">
    <source>
        <dbReference type="SAM" id="MobiDB-lite"/>
    </source>
</evidence>
<evidence type="ECO:0000313" key="3">
    <source>
        <dbReference type="Proteomes" id="UP001374584"/>
    </source>
</evidence>
<reference evidence="2 3" key="1">
    <citation type="submission" date="2024-01" db="EMBL/GenBank/DDBJ databases">
        <title>The genomes of 5 underutilized Papilionoideae crops provide insights into root nodulation and disease resistanc.</title>
        <authorList>
            <person name="Jiang F."/>
        </authorList>
    </citation>
    <scope>NUCLEOTIDE SEQUENCE [LARGE SCALE GENOMIC DNA]</scope>
    <source>
        <strain evidence="2">JINMINGXINNONG_FW02</strain>
        <tissue evidence="2">Leaves</tissue>
    </source>
</reference>
<protein>
    <submittedName>
        <fullName evidence="2">Uncharacterized protein</fullName>
    </submittedName>
</protein>
<keyword evidence="3" id="KW-1185">Reference proteome</keyword>
<feature type="compositionally biased region" description="Basic and acidic residues" evidence="1">
    <location>
        <begin position="79"/>
        <end position="98"/>
    </location>
</feature>
<proteinExistence type="predicted"/>
<evidence type="ECO:0000313" key="2">
    <source>
        <dbReference type="EMBL" id="KAK7368400.1"/>
    </source>
</evidence>
<dbReference type="Proteomes" id="UP001374584">
    <property type="component" value="Unassembled WGS sequence"/>
</dbReference>
<dbReference type="AlphaFoldDB" id="A0AAN9N837"/>
<accession>A0AAN9N837</accession>
<sequence>MCGGAIIADLLPELELYDLINTECSCILQNDHTLLRSAKRSRIASQSPCFSCTQVIHTKGYKLFLTRSRRTPAQGAGKPRRDSGRTREKTHREKESKTRWSLNTEISNKRRENDCNNSGKRKLCDRNVNLADNIEYCWPTMTKSSNEEDSDETSDSGLDSSSDSETYSGPSDLSF</sequence>
<feature type="compositionally biased region" description="Low complexity" evidence="1">
    <location>
        <begin position="155"/>
        <end position="175"/>
    </location>
</feature>
<organism evidence="2 3">
    <name type="scientific">Phaseolus coccineus</name>
    <name type="common">Scarlet runner bean</name>
    <name type="synonym">Phaseolus multiflorus</name>
    <dbReference type="NCBI Taxonomy" id="3886"/>
    <lineage>
        <taxon>Eukaryota</taxon>
        <taxon>Viridiplantae</taxon>
        <taxon>Streptophyta</taxon>
        <taxon>Embryophyta</taxon>
        <taxon>Tracheophyta</taxon>
        <taxon>Spermatophyta</taxon>
        <taxon>Magnoliopsida</taxon>
        <taxon>eudicotyledons</taxon>
        <taxon>Gunneridae</taxon>
        <taxon>Pentapetalae</taxon>
        <taxon>rosids</taxon>
        <taxon>fabids</taxon>
        <taxon>Fabales</taxon>
        <taxon>Fabaceae</taxon>
        <taxon>Papilionoideae</taxon>
        <taxon>50 kb inversion clade</taxon>
        <taxon>NPAAA clade</taxon>
        <taxon>indigoferoid/millettioid clade</taxon>
        <taxon>Phaseoleae</taxon>
        <taxon>Phaseolus</taxon>
    </lineage>
</organism>
<feature type="region of interest" description="Disordered" evidence="1">
    <location>
        <begin position="67"/>
        <end position="101"/>
    </location>
</feature>
<comment type="caution">
    <text evidence="2">The sequence shown here is derived from an EMBL/GenBank/DDBJ whole genome shotgun (WGS) entry which is preliminary data.</text>
</comment>
<name>A0AAN9N837_PHACN</name>